<sequence>MAENSSTPIADLVNKVKDGSINLSELTVQNCPQLPHDDITAKELEKVYARMVDEVFKMAGFNKVDAITCFDKCVERLARGKPFSASTIGDYKGWKAVRKYVDLAVKLHRETLEAVCIPAPQLISMIVLLNIRQVRIGTDRFLSQNPLFFRLFGRYNISQWLPLAIKFYRRLRNDIFIIENDGSLGEPQIRKKTISKNEVWIVSANLSVDNPRILPTPLVDRITLLEPMINEDVAMSGLNDSSMSESGDSDSSELVTLALTTTRAEAIQKAGDLLQKLDQTGIDQASLKPQLDGWLSEPHIRVMPEEVKNELYFWCAIHSPSWCALIHSCLHDDRETWDYETSVPVGCELHTPAAGGSSFLRNLGRLAKKALRLSGSNPGEARQIMSRHRDGLKLFSLHYESDVRTDKRLKKIEDDVARIATAVEQITTSRHNSKADITEVWSLCLQHQGNIPECVRRLAASNLTAEEMQELEARQVAH</sequence>
<dbReference type="HOGENOM" id="CLU_058260_0_0_1"/>
<keyword evidence="2" id="KW-1185">Reference proteome</keyword>
<dbReference type="EMBL" id="HF679024">
    <property type="protein sequence ID" value="CCT63599.1"/>
    <property type="molecule type" value="Genomic_DNA"/>
</dbReference>
<name>S0DLW8_GIBF5</name>
<dbReference type="RefSeq" id="XP_023425680.1">
    <property type="nucleotide sequence ID" value="XM_023571362.1"/>
</dbReference>
<dbReference type="AlphaFoldDB" id="S0DLW8"/>
<accession>S0DLW8</accession>
<dbReference type="GeneID" id="35398735"/>
<organism evidence="1 2">
    <name type="scientific">Gibberella fujikuroi (strain CBS 195.34 / IMI 58289 / NRRL A-6831)</name>
    <name type="common">Bakanae and foot rot disease fungus</name>
    <name type="synonym">Fusarium fujikuroi</name>
    <dbReference type="NCBI Taxonomy" id="1279085"/>
    <lineage>
        <taxon>Eukaryota</taxon>
        <taxon>Fungi</taxon>
        <taxon>Dikarya</taxon>
        <taxon>Ascomycota</taxon>
        <taxon>Pezizomycotina</taxon>
        <taxon>Sordariomycetes</taxon>
        <taxon>Hypocreomycetidae</taxon>
        <taxon>Hypocreales</taxon>
        <taxon>Nectriaceae</taxon>
        <taxon>Fusarium</taxon>
        <taxon>Fusarium fujikuroi species complex</taxon>
    </lineage>
</organism>
<dbReference type="Proteomes" id="UP000016800">
    <property type="component" value="Chromosome II"/>
</dbReference>
<dbReference type="VEuPathDB" id="FungiDB:FFUJ_05254"/>
<reference evidence="1 2" key="1">
    <citation type="journal article" date="2013" name="PLoS Pathog.">
        <title>Deciphering the cryptic genome: genome-wide analyses of the rice pathogen Fusarium fujikuroi reveal complex regulation of secondary metabolism and novel metabolites.</title>
        <authorList>
            <person name="Wiemann P."/>
            <person name="Sieber C.M."/>
            <person name="von Bargen K.W."/>
            <person name="Studt L."/>
            <person name="Niehaus E.M."/>
            <person name="Espino J.J."/>
            <person name="Huss K."/>
            <person name="Michielse C.B."/>
            <person name="Albermann S."/>
            <person name="Wagner D."/>
            <person name="Bergner S.V."/>
            <person name="Connolly L.R."/>
            <person name="Fischer A."/>
            <person name="Reuter G."/>
            <person name="Kleigrewe K."/>
            <person name="Bald T."/>
            <person name="Wingfield B.D."/>
            <person name="Ophir R."/>
            <person name="Freeman S."/>
            <person name="Hippler M."/>
            <person name="Smith K.M."/>
            <person name="Brown D.W."/>
            <person name="Proctor R.H."/>
            <person name="Munsterkotter M."/>
            <person name="Freitag M."/>
            <person name="Humpf H.U."/>
            <person name="Guldener U."/>
            <person name="Tudzynski B."/>
        </authorList>
    </citation>
    <scope>NUCLEOTIDE SEQUENCE [LARGE SCALE GENOMIC DNA]</scope>
    <source>
        <strain evidence="2">CBS 195.34 / IMI 58289 / NRRL A-6831</strain>
    </source>
</reference>
<proteinExistence type="predicted"/>
<gene>
    <name evidence="1" type="ORF">FFUJ_05254</name>
</gene>
<evidence type="ECO:0000313" key="2">
    <source>
        <dbReference type="Proteomes" id="UP000016800"/>
    </source>
</evidence>
<evidence type="ECO:0000313" key="1">
    <source>
        <dbReference type="EMBL" id="CCT63599.1"/>
    </source>
</evidence>
<protein>
    <submittedName>
        <fullName evidence="1">Uncharacterized protein</fullName>
    </submittedName>
</protein>